<evidence type="ECO:0000313" key="3">
    <source>
        <dbReference type="EMBL" id="KAJ2902071.1"/>
    </source>
</evidence>
<keyword evidence="4" id="KW-1185">Reference proteome</keyword>
<reference evidence="3" key="1">
    <citation type="submission" date="2022-07" db="EMBL/GenBank/DDBJ databases">
        <title>Draft genome sequence of Zalerion maritima ATCC 34329, a (micro)plastics degrading marine fungus.</title>
        <authorList>
            <person name="Paco A."/>
            <person name="Goncalves M.F.M."/>
            <person name="Rocha-Santos T.A.P."/>
            <person name="Alves A."/>
        </authorList>
    </citation>
    <scope>NUCLEOTIDE SEQUENCE</scope>
    <source>
        <strain evidence="3">ATCC 34329</strain>
    </source>
</reference>
<dbReference type="SMART" id="SM00694">
    <property type="entry name" value="DysFC"/>
    <property type="match status" value="1"/>
</dbReference>
<dbReference type="EMBL" id="JAKWBI020000125">
    <property type="protein sequence ID" value="KAJ2902071.1"/>
    <property type="molecule type" value="Genomic_DNA"/>
</dbReference>
<evidence type="ECO:0000313" key="4">
    <source>
        <dbReference type="Proteomes" id="UP001201980"/>
    </source>
</evidence>
<dbReference type="Proteomes" id="UP001201980">
    <property type="component" value="Unassembled WGS sequence"/>
</dbReference>
<feature type="region of interest" description="Disordered" evidence="1">
    <location>
        <begin position="486"/>
        <end position="527"/>
    </location>
</feature>
<evidence type="ECO:0000256" key="1">
    <source>
        <dbReference type="SAM" id="MobiDB-lite"/>
    </source>
</evidence>
<dbReference type="InterPro" id="IPR006614">
    <property type="entry name" value="Peroxin/Ferlin"/>
</dbReference>
<protein>
    <submittedName>
        <fullName evidence="3">Meiotically up-regulated protein</fullName>
    </submittedName>
</protein>
<dbReference type="GO" id="GO:0016020">
    <property type="term" value="C:membrane"/>
    <property type="evidence" value="ECO:0007669"/>
    <property type="project" value="InterPro"/>
</dbReference>
<organism evidence="3 4">
    <name type="scientific">Zalerion maritima</name>
    <dbReference type="NCBI Taxonomy" id="339359"/>
    <lineage>
        <taxon>Eukaryota</taxon>
        <taxon>Fungi</taxon>
        <taxon>Dikarya</taxon>
        <taxon>Ascomycota</taxon>
        <taxon>Pezizomycotina</taxon>
        <taxon>Sordariomycetes</taxon>
        <taxon>Lulworthiomycetidae</taxon>
        <taxon>Lulworthiales</taxon>
        <taxon>Lulworthiaceae</taxon>
        <taxon>Zalerion</taxon>
    </lineage>
</organism>
<accession>A0AAD5RYI1</accession>
<feature type="domain" description="Peroxin/Ferlin" evidence="2">
    <location>
        <begin position="259"/>
        <end position="294"/>
    </location>
</feature>
<gene>
    <name evidence="3" type="ORF">MKZ38_001044</name>
</gene>
<evidence type="ECO:0000259" key="2">
    <source>
        <dbReference type="SMART" id="SM00694"/>
    </source>
</evidence>
<feature type="compositionally biased region" description="Low complexity" evidence="1">
    <location>
        <begin position="61"/>
        <end position="93"/>
    </location>
</feature>
<dbReference type="AlphaFoldDB" id="A0AAD5RYI1"/>
<feature type="compositionally biased region" description="Basic and acidic residues" evidence="1">
    <location>
        <begin position="12"/>
        <end position="23"/>
    </location>
</feature>
<comment type="caution">
    <text evidence="3">The sequence shown here is derived from an EMBL/GenBank/DDBJ whole genome shotgun (WGS) entry which is preliminary data.</text>
</comment>
<feature type="compositionally biased region" description="Basic and acidic residues" evidence="1">
    <location>
        <begin position="486"/>
        <end position="507"/>
    </location>
</feature>
<sequence length="527" mass="58704">MPKIRTSRRVPPLKDSDYDHEIALIDDAPSNVRSDAESDADVEVQASGSAPNAPDPGSTRQESPLESQPNPQSSESQPEPQPTSQPESQPESQGDSQLDPQTEQQQELEQESEAGPELGLDHEPIASSTSAEAPSTVPILNNIPPTPGTPMDPSTSVNNPNRPLNKQSRRRSKRASNASRASNDSAIDILYENERGGILCGIPLFSCRALGNLDPTPWTNSAHKASLTNTNTATVPDPSWEWAWPEWKVNHDVGVDKDGWEYSFMFSKKFSWHGPKWWNSFVRRRAWIRRRTHGRHRDSCEDEHSTENPCLLNTDYFTVRSASQSTRSRSCSMTSKLSRMSSVRGSMRGSRASLGLSQNGSFSSAAVAEEIPDIFDIEMLLAVLKCSRIDREKIEAIENYLQNGGDDVVHLQEAMHDIMALFIFQSSRQILLSRLMQVYDETKEKQKKDDSPELEQRAKHLSAAVNHADEEVRKLEYWSDIKGMAERGESRGAVDSDKGWDEERFKNMDLSAPAAPPNPKPGDKDAA</sequence>
<name>A0AAD5RYI1_9PEZI</name>
<feature type="compositionally biased region" description="Polar residues" evidence="1">
    <location>
        <begin position="152"/>
        <end position="166"/>
    </location>
</feature>
<proteinExistence type="predicted"/>
<feature type="region of interest" description="Disordered" evidence="1">
    <location>
        <begin position="1"/>
        <end position="181"/>
    </location>
</feature>